<dbReference type="EMBL" id="BIXY01000016">
    <property type="protein sequence ID" value="GCF07952.1"/>
    <property type="molecule type" value="Genomic_DNA"/>
</dbReference>
<name>A0A5A5T972_9CHLR</name>
<dbReference type="Proteomes" id="UP000322530">
    <property type="component" value="Unassembled WGS sequence"/>
</dbReference>
<evidence type="ECO:0000313" key="3">
    <source>
        <dbReference type="EMBL" id="GCF07952.1"/>
    </source>
</evidence>
<evidence type="ECO:0000259" key="2">
    <source>
        <dbReference type="Pfam" id="PF09990"/>
    </source>
</evidence>
<evidence type="ECO:0000256" key="1">
    <source>
        <dbReference type="SAM" id="Phobius"/>
    </source>
</evidence>
<gene>
    <name evidence="3" type="ORF">KDI_15160</name>
</gene>
<feature type="transmembrane region" description="Helical" evidence="1">
    <location>
        <begin position="82"/>
        <end position="100"/>
    </location>
</feature>
<organism evidence="3 4">
    <name type="scientific">Dictyobacter arantiisoli</name>
    <dbReference type="NCBI Taxonomy" id="2014874"/>
    <lineage>
        <taxon>Bacteria</taxon>
        <taxon>Bacillati</taxon>
        <taxon>Chloroflexota</taxon>
        <taxon>Ktedonobacteria</taxon>
        <taxon>Ktedonobacterales</taxon>
        <taxon>Dictyobacteraceae</taxon>
        <taxon>Dictyobacter</taxon>
    </lineage>
</organism>
<reference evidence="3 4" key="1">
    <citation type="submission" date="2019-01" db="EMBL/GenBank/DDBJ databases">
        <title>Draft genome sequence of Dictyobacter sp. Uno17.</title>
        <authorList>
            <person name="Wang C.M."/>
            <person name="Zheng Y."/>
            <person name="Sakai Y."/>
            <person name="Abe K."/>
            <person name="Yokota A."/>
            <person name="Yabe S."/>
        </authorList>
    </citation>
    <scope>NUCLEOTIDE SEQUENCE [LARGE SCALE GENOMIC DNA]</scope>
    <source>
        <strain evidence="3 4">Uno17</strain>
    </source>
</reference>
<dbReference type="InterPro" id="IPR019251">
    <property type="entry name" value="DUF2231_TM"/>
</dbReference>
<protein>
    <recommendedName>
        <fullName evidence="2">DUF2231 domain-containing protein</fullName>
    </recommendedName>
</protein>
<keyword evidence="1" id="KW-1133">Transmembrane helix</keyword>
<dbReference type="OrthoDB" id="593800at2"/>
<evidence type="ECO:0000313" key="4">
    <source>
        <dbReference type="Proteomes" id="UP000322530"/>
    </source>
</evidence>
<dbReference type="RefSeq" id="WP_149400954.1">
    <property type="nucleotide sequence ID" value="NZ_BIXY01000016.1"/>
</dbReference>
<feature type="transmembrane region" description="Helical" evidence="1">
    <location>
        <begin position="121"/>
        <end position="138"/>
    </location>
</feature>
<feature type="transmembrane region" description="Helical" evidence="1">
    <location>
        <begin position="44"/>
        <end position="62"/>
    </location>
</feature>
<dbReference type="AlphaFoldDB" id="A0A5A5T972"/>
<feature type="domain" description="DUF2231" evidence="2">
    <location>
        <begin position="8"/>
        <end position="149"/>
    </location>
</feature>
<keyword evidence="1" id="KW-0812">Transmembrane</keyword>
<proteinExistence type="predicted"/>
<keyword evidence="4" id="KW-1185">Reference proteome</keyword>
<feature type="transmembrane region" description="Helical" evidence="1">
    <location>
        <begin position="12"/>
        <end position="32"/>
    </location>
</feature>
<sequence length="188" mass="20404">MKDPVVKGHPLHAMLSDLPIGMTVAGVCFDLLGRLTPLSQLRFAAKATLSLAFVSGIVTALTGLWDYQAVPGDHPARRSGALHGYLNASALVLLLTSLILRQRPLKDKEVGTYKSSSGAQISSLVALFAMVIAGWFGGETVFTHGWRVTPAEYDQLLEEDLAKSGQKEHLEKVHAIVYEYKQAHTLIP</sequence>
<comment type="caution">
    <text evidence="3">The sequence shown here is derived from an EMBL/GenBank/DDBJ whole genome shotgun (WGS) entry which is preliminary data.</text>
</comment>
<keyword evidence="1" id="KW-0472">Membrane</keyword>
<dbReference type="Pfam" id="PF09990">
    <property type="entry name" value="DUF2231"/>
    <property type="match status" value="1"/>
</dbReference>
<accession>A0A5A5T972</accession>